<dbReference type="RefSeq" id="WP_166099762.1">
    <property type="nucleotide sequence ID" value="NZ_BMMY01000003.1"/>
</dbReference>
<evidence type="ECO:0000313" key="2">
    <source>
        <dbReference type="EMBL" id="QNN48574.1"/>
    </source>
</evidence>
<dbReference type="InterPro" id="IPR019933">
    <property type="entry name" value="DivIVA_domain"/>
</dbReference>
<feature type="region of interest" description="Disordered" evidence="1">
    <location>
        <begin position="26"/>
        <end position="48"/>
    </location>
</feature>
<dbReference type="AlphaFoldDB" id="A0A7G9QYZ9"/>
<dbReference type="Gene3D" id="6.10.250.660">
    <property type="match status" value="1"/>
</dbReference>
<sequence length="94" mass="9792">MVLLLLALVAVGLVVVVLAVASGRLPVDPLADPARSTPDHGLPASPSAADVAAVRFDTAARGYDRQQVDTHLAALRDTLAEREREVAALRGEEG</sequence>
<dbReference type="EMBL" id="CP060712">
    <property type="protein sequence ID" value="QNN48574.1"/>
    <property type="molecule type" value="Genomic_DNA"/>
</dbReference>
<organism evidence="2 3">
    <name type="scientific">Phycicoccus endophyticus</name>
    <dbReference type="NCBI Taxonomy" id="1690220"/>
    <lineage>
        <taxon>Bacteria</taxon>
        <taxon>Bacillati</taxon>
        <taxon>Actinomycetota</taxon>
        <taxon>Actinomycetes</taxon>
        <taxon>Micrococcales</taxon>
        <taxon>Intrasporangiaceae</taxon>
        <taxon>Phycicoccus</taxon>
    </lineage>
</organism>
<dbReference type="NCBIfam" id="TIGR03544">
    <property type="entry name" value="DivI1A_domain"/>
    <property type="match status" value="1"/>
</dbReference>
<accession>A0A7G9QYZ9</accession>
<evidence type="ECO:0000256" key="1">
    <source>
        <dbReference type="SAM" id="MobiDB-lite"/>
    </source>
</evidence>
<proteinExistence type="predicted"/>
<protein>
    <submittedName>
        <fullName evidence="2">DivIVA domain-containing protein</fullName>
    </submittedName>
</protein>
<gene>
    <name evidence="2" type="ORF">H9L10_09600</name>
</gene>
<evidence type="ECO:0000313" key="3">
    <source>
        <dbReference type="Proteomes" id="UP000515976"/>
    </source>
</evidence>
<keyword evidence="3" id="KW-1185">Reference proteome</keyword>
<dbReference type="Proteomes" id="UP000515976">
    <property type="component" value="Chromosome"/>
</dbReference>
<dbReference type="KEGG" id="pei:H9L10_09600"/>
<name>A0A7G9QYZ9_9MICO</name>
<reference evidence="2 3" key="1">
    <citation type="submission" date="2020-08" db="EMBL/GenBank/DDBJ databases">
        <title>Genome sequence of Phycicoccus endophyticus JCM 31784T.</title>
        <authorList>
            <person name="Hyun D.-W."/>
            <person name="Bae J.-W."/>
        </authorList>
    </citation>
    <scope>NUCLEOTIDE SEQUENCE [LARGE SCALE GENOMIC DNA]</scope>
    <source>
        <strain evidence="2 3">JCM 31784</strain>
    </source>
</reference>